<dbReference type="InterPro" id="IPR009081">
    <property type="entry name" value="PP-bd_ACP"/>
</dbReference>
<evidence type="ECO:0000259" key="6">
    <source>
        <dbReference type="PROSITE" id="PS50075"/>
    </source>
</evidence>
<evidence type="ECO:0000256" key="5">
    <source>
        <dbReference type="SAM" id="MobiDB-lite"/>
    </source>
</evidence>
<keyword evidence="2" id="KW-0596">Phosphopantetheine</keyword>
<dbReference type="Pfam" id="PF13193">
    <property type="entry name" value="AMP-binding_C"/>
    <property type="match status" value="2"/>
</dbReference>
<dbReference type="InterPro" id="IPR001242">
    <property type="entry name" value="Condensation_dom"/>
</dbReference>
<dbReference type="PANTHER" id="PTHR45527">
    <property type="entry name" value="NONRIBOSOMAL PEPTIDE SYNTHETASE"/>
    <property type="match status" value="1"/>
</dbReference>
<dbReference type="Pfam" id="PF00975">
    <property type="entry name" value="Thioesterase"/>
    <property type="match status" value="1"/>
</dbReference>
<sequence length="4917" mass="522955">MIPLSFAQRRLWFLEQMGEGGAAYHIPLEVRLTGDLDRAALRAALADIVGRHEVLRTVFQDRDGEPEQVILAGDQVRIELPVLPVGADDLAQSLDATAARPFDLAREIPLRATLFELGAREYVLLLVVHHIAADGWSMAPLARDLTVAYQARCSGPAPEWEPLPVQYADYALWQRDLLGADNDPASRLSRQLAYWGGALDDLPDQLTLPFDRPRGSRPAREGGSVSFQIDADTHRALAGLAHERRVSVFMVLHAGLSALLTRLGAGTDIPIGVPVAGRTEEGLAELVGFFVNTLVVRADTAGDPAFGALVDRVRDAALSALTNQDVPFERLVEAINPQRSVSRHPLFQVLLAVQNNTTPVLELPGLTVAAEQRQIGAARFDLAVHAVERFAADGAPAGLECRLDYRSDLFDRGTAEAIATRFVRLLSGLVREPALPVSAIELTDAAERDLVLREWNGEVRDVPYVSVLDRFGANVAATPDAVAVVDDATSLTYAQADARTARLAALLAEHGAGPETFVAVLLPRTADLIVALLAVLKTGAAYVPVDSGYPVERVAYLIGDARPGVVVTVAELTGLLPADGPAAVLLDDPATARRLADPQAPSAPAVLPDPDQLAYVIYTSGSTGRPKGVGVPHSALAAYTSRALDAFPAAVRPSTTGSTLLHASIAFDATGTSIYPPLAGGGSVRVGVLDLSGPDTGPTAPPSFLKATPSHVAILDELPERFSPSDTLLLGGEALHAEAVARWRAAHPGVELINAYGPTETTVNCAENRIPPGAELSAGPVPFGRPYWNTGIYILDELLRPMPLGVPGEMYVSGPQLARGYLGRPGLTGERFVANPFGAPGTRMYRTGDLAFWRPDGQLVYVGRADEQVKLRGFRIELGEVQAVLAEHPAVGTAVAVLRDDLPGGPGIVGYVVAAEGGLPDPEDVRRTAAGVLPEYMVPSAIVVLDAIPLTFSGKLDRRALPKPDFAGGIGGRAPRTPAEEVLCAVFAELLDLPTVGADDDFFQLGGHSLLATRLVSRVRAAFGVELPIRAVFEAATPAGLAARLSDAGRARTAVHRVSRRPAELPLSYAQQRMWFLQKMDPEATAYNVSRVIRIRGTLDHDALTAAVGDLVRRHESLRTLFVELDGVPVQRILDAALARPTVEFSAADGDESTLRSTLADVARRGFDLSADLPIRVRAFELSAEESVLLLVMHHIAGDGWSMLPLSADLAFAYGARRAGREPDWRPLPVQYADYTLWQRELLGAEDDPDSAISQQLAHWRAALADLPRELDLPTDRPRPAVLGSSGGAAPVAVPAELHARLLDLARAHGVSLFMVLQATVATLLTRLGAGDDIPLGTPVAGRTDVALDDLIGFFVNTLVLRTDTSGDPTVAELLGRVREMNLAAYAHQDVPFERLVEVLNPVRSLSRHPVFQVFLALQNNASAVVDFPGLEAVVEPDAAVAAKFDLAFNFRESFGADGSPAGIGGAVEFAADLFEPRTAAGLVDRLVALLTAFVEAPDAPVHGIDILTEDERSWLCAPPTPQTPPAASAGLTVLDAFSHWVRATPEAGAVSLGSRTLTYRELDQRADAVAARLIAAGAGPGTPVGVFLKRSPELVVAILAALKAGCAYVPLHEAYPADRLRWILDDAGVAFLLTDAGGAVAELAGEREVLVVDSADADFKTDTEAVPSGVIDPRQLAYVMYTSGSTGAPKGVAVTHAGLLSLVEDPSWQTGRHERVLMHAPYAFDISDYELWVPLTQGGRVVLAPPGRLGVDDLAGLIERERITSVHFTAGLFRVVAEEAPQCLAGVREVLAGGDVVPPAAVEALLGKCPDVVFRQLYGPTEITLCAAQFEVRAPYEAGARVPLGHALSDSRVHVLDDRLRPVPPGVVGEIYIEGPGLARGYVGRPDLTAERFVASPFGAAGSRMYRTGDLGRWNAARHLEFAGRADDQVKVRGFRVEPGEVAAELAGHGAVAQVEVLAREDHTGQTRLVGYVVPEWSALHDRLEEGKLEQVAEWRQIYDAMYAAEQDVPFGEDFSGWASSYDGEPIALEQMREWRAAIVDRIRELAPRRVLEIGVGSGLILSQLAADCQEYWGTDFSAEAIEALGRRIADRPELAGVVLRQQGADDASGLPEGFFDTVVVNSVVQYFPNSEYLENVLRRVVDLLAPGGAVFLGDIRHLGLLRSFHTAVELTSGPAADPDADPDAVLRAVDRRVVREKELLIAPEYFHRLRGWLADVGGVDVRAKHAVFHNELSRYRYDVVLHKRSAASVAAFDDADVLRWSHAEGLAPVARHLATRLPDALRLLGVPNARVLPEASAARILQEAGPIEQIRAALDTPGGVDPTAVEELGARHGYRVLATWSAADAELGTFDYLLVNAARFPAGTPISTRPSAPAAAVPTTELINSPVTFRESAEISTLLRDHLAGRLPDYMVPSMFVVLDALPVTANGKLDRAALPFPDFLGEASGRAPADDREALLCTLFAQVLGLPRVGADDDFFVLGGHSLLAIRLVNAVRSAFGVELTVRAVFEAPRVSALARVVASADQARRPALAPVERPALLPLSFAQRRLWFLDRLEGPNGAYNIPMALRLTGALDRAALLAALRDVVGRHESLRTVFPDNDGEPVQDVRPEVTVELPVVAVPESGLAAAVAESAGAGFELDARAPIRAVLFTTDPAVHVLLIVVHHIAADGWSMAPLARDLVAAYTARSAGRAPEFTPLPVQYADYTLWQRDVLGSEDDPHSEIARQLDYWRQALAGLPGEIALPTDRPRSAADNAGAVHGFELTPELHAGLKELAGRHGVSLYMVFQAALAAVLTRLGAGTDIPLGGPIAGRGDTALDDLVGFFVNTLVHRVDTGGDPAFTELLARVAQNSLAAYAHQDVPFERLVEALNPPRSLGRHPLFQVMLTLQNNAEAELGLPGLVAEPLPTAPDRAKFDLDVEVRERRGSGGVQGRVVFRTDLFDAGSVELLTRRLVRLLEAVVADPGVRIGAVDLLEPAERETILRQWGGGAAALPVGEHGLVAAAAADDPLARFQANVVQRPTAVAVHCDDSEWTYDRLGARANRLAHRLLGLGAGPERFVAVAVPRSAEMVAVLLAVHQTGAAYLPIDPGYPAERNAFVLDDAAPMLVVTTRAAADKLPRGGTVPLLVLDDPAEAQTIAALSAEPLTAAELLAPAHPDQAAYAIHTSGSTGRPKGVVVSRRNMAALVGWAVDTFGREGLERVLAATSLSFDVSVFELFAPLAAGGSIEVVPDLLAVAERPFAGSLVSGVPSVVSVLLRDAGSAPALTAGRMVLAGEALSAEVVDQIRQAVPGCAVANIYGPTEATVYATAWYGDGAGGKPLIGRPLAHARTYVLDERLQPVPPGVAGELYLGGAGVARGYLNQPALSAERFVADPFAGPGDRMYRTGDLVRWTADGQIDYLGRVDDQVKIRGFRVELGEVEDALRRAGGVAEAAAAVRRTSGGDQQLVGYVVAAGTERSDLTDLNLTDLNLTDVNLTDVNLTDLAGLRRELAAALPEYLVPAVIVPLAALPLTPSGKLDRKALPVPDHALEHRPRRAPRTPLEEELCAVFAELAGTGEVGVDESFFDIGGHSLMAVKLTNRIRARYDVELPLRAVFEAPTVEELARMIGAVGTVAMPDQVAGGVRAPLTRMPRPATVPLSHAQQRLWFLNRLEGASATYNVPVAVRLAGPLDRDALRQAVHDVVHRHEVLRTVLPETDGEPRQEVLDPSDAVVPFVFVDGSAFDDTALERELVAHAAAGFDLTREIPIRVVLVGLGTDEHLLLFVLHHAATDGGSTAVLWRDLVSAYPARTASSEPRFTPLPVQYADYALWQRDRLGDERDASSPLARQLRFWRGELAGLPAELALPTDRSRPAVPSHRGGAVRFAVDERTHAGLAAIGRRHGASTFMVLGAAVAALLSRLGAGADIPLGTPVSGRTDEQLDELIGFFAGTLVLRLDASGDPGFAELVERARQTALAAYAHQDVPFELLVESINPERAAARHPLFQVMLALRTGEGPVPALAGVTAEAVGVEVRAAKFDLEFDLAEDRDAAGAHGLGGVLRYSADLFDAETAEELAGRFVSLLRQVAADPDAPIGGADLVLPAEAAVVERALAGSGAPGARVFPELFEEQVRRTPQNVAVIGGPVELTYAELNRRANRMARSLVAAGAGPERLIALALPRSVDLIVATLAVLKAGAAFLPIDPSYPAERIRLMVDDARPMLVVDPDMMASLQARAENDLDERDLSDRDRLASLAAAHPAYVIYTSGSTGRPNGVVVTHSGIPALAASQITNFAVTGESRVLQFASPSFDAAFSELCMALLSGAALVVAPQEELLPGAPLEALLRRHSVSHLTLPPAALPLMSDASLSGLTALALAGEALPRAAVRRLAGRVRLLNAYGPTETTVCATMSEPLAPDDEPTIGSGIAGVGLRILDAALRPVPPGVPGELYVSGLSLARGYLARPGLTAERFVADPYGAPGTRMYRTRDLVRLGRDGRLHFLGRTDDQVKVRGFRVEPGGVAAELAALPGVGQAEVVVRGDALVGYVVPQDAAELDPSALRRALAAKLPGYLVPTSMAVLPALPLTPNGKVDRAALPDPGADGAGDGREGEGREPRDEREKALCALFAETLDVPSVSIDDDFFARGGHSLLAARLISRIRADLGVTVGLRDLFEAPTVAGLAVVLDGATGTGSDFDVVYPIRTTGDLPPLFCVHPAGGLAWSFAGLSGYVEPDRPIYGLQSRAVADNAPDSLPDDLRDKASDDAQSIAEMAQDYLLRILDLAPHGPYHLVGWSVGGLIAHEIAVRLQERGEEVALLAVLDAYPIHAPEPVDPDAVRDLALREGGRFLDPDHATDLAARLTRAYNHNVRAARHHTPRLFQGPLLHFRATDKPEGSALQPSLWSPHITGAVEEHAVPFTHDTMTDPAALALIGPTLATHST</sequence>
<comment type="caution">
    <text evidence="7">The sequence shown here is derived from an EMBL/GenBank/DDBJ whole genome shotgun (WGS) entry which is preliminary data.</text>
</comment>
<dbReference type="Pfam" id="PF00668">
    <property type="entry name" value="Condensation"/>
    <property type="match status" value="4"/>
</dbReference>
<dbReference type="InterPro" id="IPR013217">
    <property type="entry name" value="Methyltransf_12"/>
</dbReference>
<dbReference type="InterPro" id="IPR023213">
    <property type="entry name" value="CAT-like_dom_sf"/>
</dbReference>
<keyword evidence="3" id="KW-0597">Phosphoprotein</keyword>
<dbReference type="SMART" id="SM00823">
    <property type="entry name" value="PKS_PP"/>
    <property type="match status" value="4"/>
</dbReference>
<evidence type="ECO:0000256" key="3">
    <source>
        <dbReference type="ARBA" id="ARBA00022553"/>
    </source>
</evidence>
<reference evidence="7 8" key="1">
    <citation type="submission" date="2020-02" db="EMBL/GenBank/DDBJ databases">
        <title>Acidophilic actinobacteria isolated from forest soil.</title>
        <authorList>
            <person name="Golinska P."/>
        </authorList>
    </citation>
    <scope>NUCLEOTIDE SEQUENCE [LARGE SCALE GENOMIC DNA]</scope>
    <source>
        <strain evidence="7 8">NL8</strain>
    </source>
</reference>
<dbReference type="InterPro" id="IPR010071">
    <property type="entry name" value="AA_adenyl_dom"/>
</dbReference>
<proteinExistence type="predicted"/>
<feature type="domain" description="Carrier" evidence="6">
    <location>
        <begin position="974"/>
        <end position="1049"/>
    </location>
</feature>
<dbReference type="CDD" id="cd05930">
    <property type="entry name" value="A_NRPS"/>
    <property type="match status" value="2"/>
</dbReference>
<dbReference type="PROSITE" id="PS00455">
    <property type="entry name" value="AMP_BINDING"/>
    <property type="match status" value="2"/>
</dbReference>
<dbReference type="SUPFAM" id="SSF47336">
    <property type="entry name" value="ACP-like"/>
    <property type="match status" value="4"/>
</dbReference>
<accession>A0ABS5KNV8</accession>
<evidence type="ECO:0000256" key="1">
    <source>
        <dbReference type="ARBA" id="ARBA00001957"/>
    </source>
</evidence>
<dbReference type="InterPro" id="IPR001031">
    <property type="entry name" value="Thioesterase"/>
</dbReference>
<keyword evidence="8" id="KW-1185">Reference proteome</keyword>
<dbReference type="SUPFAM" id="SSF52777">
    <property type="entry name" value="CoA-dependent acyltransferases"/>
    <property type="match status" value="8"/>
</dbReference>
<dbReference type="CDD" id="cd02440">
    <property type="entry name" value="AdoMet_MTases"/>
    <property type="match status" value="1"/>
</dbReference>
<gene>
    <name evidence="7" type="ORF">KGQ19_12755</name>
</gene>
<dbReference type="InterPro" id="IPR000873">
    <property type="entry name" value="AMP-dep_synth/lig_dom"/>
</dbReference>
<dbReference type="NCBIfam" id="NF003417">
    <property type="entry name" value="PRK04813.1"/>
    <property type="match status" value="5"/>
</dbReference>
<dbReference type="Pfam" id="PF00550">
    <property type="entry name" value="PP-binding"/>
    <property type="match status" value="4"/>
</dbReference>
<name>A0ABS5KNV8_9ACTN</name>
<dbReference type="RefSeq" id="WP_212009318.1">
    <property type="nucleotide sequence ID" value="NZ_JAAFYZ010000033.1"/>
</dbReference>
<dbReference type="SMART" id="SM00824">
    <property type="entry name" value="PKS_TE"/>
    <property type="match status" value="1"/>
</dbReference>
<dbReference type="InterPro" id="IPR036736">
    <property type="entry name" value="ACP-like_sf"/>
</dbReference>
<dbReference type="PROSITE" id="PS50075">
    <property type="entry name" value="CARRIER"/>
    <property type="match status" value="4"/>
</dbReference>
<dbReference type="Gene3D" id="3.40.50.980">
    <property type="match status" value="6"/>
</dbReference>
<comment type="cofactor">
    <cofactor evidence="1">
        <name>pantetheine 4'-phosphate</name>
        <dbReference type="ChEBI" id="CHEBI:47942"/>
    </cofactor>
</comment>
<keyword evidence="4" id="KW-0677">Repeat</keyword>
<dbReference type="InterPro" id="IPR045851">
    <property type="entry name" value="AMP-bd_C_sf"/>
</dbReference>
<feature type="domain" description="Carrier" evidence="6">
    <location>
        <begin position="3538"/>
        <end position="3613"/>
    </location>
</feature>
<dbReference type="InterPro" id="IPR025110">
    <property type="entry name" value="AMP-bd_C"/>
</dbReference>
<dbReference type="Pfam" id="PF00501">
    <property type="entry name" value="AMP-binding"/>
    <property type="match status" value="4"/>
</dbReference>
<dbReference type="SUPFAM" id="SSF53474">
    <property type="entry name" value="alpha/beta-Hydrolases"/>
    <property type="match status" value="1"/>
</dbReference>
<protein>
    <submittedName>
        <fullName evidence="7">Amino acid adenylation domain-containing protein</fullName>
    </submittedName>
</protein>
<dbReference type="Gene3D" id="3.30.559.10">
    <property type="entry name" value="Chloramphenicol acetyltransferase-like domain"/>
    <property type="match status" value="4"/>
</dbReference>
<dbReference type="PROSITE" id="PS00012">
    <property type="entry name" value="PHOSPHOPANTETHEINE"/>
    <property type="match status" value="2"/>
</dbReference>
<feature type="region of interest" description="Disordered" evidence="5">
    <location>
        <begin position="4570"/>
        <end position="4596"/>
    </location>
</feature>
<dbReference type="InterPro" id="IPR020806">
    <property type="entry name" value="PKS_PP-bd"/>
</dbReference>
<dbReference type="EMBL" id="JAAFYZ010000033">
    <property type="protein sequence ID" value="MBS2547738.1"/>
    <property type="molecule type" value="Genomic_DNA"/>
</dbReference>
<evidence type="ECO:0000313" key="7">
    <source>
        <dbReference type="EMBL" id="MBS2547738.1"/>
    </source>
</evidence>
<dbReference type="Gene3D" id="3.40.50.1820">
    <property type="entry name" value="alpha/beta hydrolase"/>
    <property type="match status" value="1"/>
</dbReference>
<dbReference type="SUPFAM" id="SSF53335">
    <property type="entry name" value="S-adenosyl-L-methionine-dependent methyltransferases"/>
    <property type="match status" value="1"/>
</dbReference>
<dbReference type="Gene3D" id="3.40.50.150">
    <property type="entry name" value="Vaccinia Virus protein VP39"/>
    <property type="match status" value="1"/>
</dbReference>
<dbReference type="CDD" id="cd12117">
    <property type="entry name" value="A_NRPS_Srf_like"/>
    <property type="match status" value="1"/>
</dbReference>
<evidence type="ECO:0000256" key="2">
    <source>
        <dbReference type="ARBA" id="ARBA00022450"/>
    </source>
</evidence>
<dbReference type="Gene3D" id="3.30.559.30">
    <property type="entry name" value="Nonribosomal peptide synthetase, condensation domain"/>
    <property type="match status" value="4"/>
</dbReference>
<dbReference type="InterPro" id="IPR029058">
    <property type="entry name" value="AB_hydrolase_fold"/>
</dbReference>
<dbReference type="Gene3D" id="3.40.50.12780">
    <property type="entry name" value="N-terminal domain of ligase-like"/>
    <property type="match status" value="1"/>
</dbReference>
<dbReference type="SUPFAM" id="SSF56801">
    <property type="entry name" value="Acetyl-CoA synthetase-like"/>
    <property type="match status" value="4"/>
</dbReference>
<dbReference type="Gene3D" id="2.30.38.10">
    <property type="entry name" value="Luciferase, Domain 3"/>
    <property type="match status" value="3"/>
</dbReference>
<dbReference type="InterPro" id="IPR020802">
    <property type="entry name" value="TesA-like"/>
</dbReference>
<feature type="domain" description="Carrier" evidence="6">
    <location>
        <begin position="4592"/>
        <end position="4667"/>
    </location>
</feature>
<dbReference type="InterPro" id="IPR006162">
    <property type="entry name" value="Ppantetheine_attach_site"/>
</dbReference>
<evidence type="ECO:0000256" key="4">
    <source>
        <dbReference type="ARBA" id="ARBA00022737"/>
    </source>
</evidence>
<dbReference type="InterPro" id="IPR020845">
    <property type="entry name" value="AMP-binding_CS"/>
</dbReference>
<organism evidence="7 8">
    <name type="scientific">Catenulispora pinistramenti</name>
    <dbReference type="NCBI Taxonomy" id="2705254"/>
    <lineage>
        <taxon>Bacteria</taxon>
        <taxon>Bacillati</taxon>
        <taxon>Actinomycetota</taxon>
        <taxon>Actinomycetes</taxon>
        <taxon>Catenulisporales</taxon>
        <taxon>Catenulisporaceae</taxon>
        <taxon>Catenulispora</taxon>
    </lineage>
</organism>
<dbReference type="InterPro" id="IPR029063">
    <property type="entry name" value="SAM-dependent_MTases_sf"/>
</dbReference>
<dbReference type="Proteomes" id="UP000730482">
    <property type="component" value="Unassembled WGS sequence"/>
</dbReference>
<dbReference type="Gene3D" id="3.30.300.30">
    <property type="match status" value="5"/>
</dbReference>
<dbReference type="Pfam" id="PF08242">
    <property type="entry name" value="Methyltransf_12"/>
    <property type="match status" value="1"/>
</dbReference>
<dbReference type="Gene3D" id="1.10.1200.10">
    <property type="entry name" value="ACP-like"/>
    <property type="match status" value="3"/>
</dbReference>
<evidence type="ECO:0000313" key="8">
    <source>
        <dbReference type="Proteomes" id="UP000730482"/>
    </source>
</evidence>
<dbReference type="InterPro" id="IPR042099">
    <property type="entry name" value="ANL_N_sf"/>
</dbReference>
<feature type="non-terminal residue" evidence="7">
    <location>
        <position position="4917"/>
    </location>
</feature>
<dbReference type="PANTHER" id="PTHR45527:SF1">
    <property type="entry name" value="FATTY ACID SYNTHASE"/>
    <property type="match status" value="1"/>
</dbReference>
<feature type="domain" description="Carrier" evidence="6">
    <location>
        <begin position="2450"/>
        <end position="2525"/>
    </location>
</feature>
<feature type="compositionally biased region" description="Basic and acidic residues" evidence="5">
    <location>
        <begin position="4583"/>
        <end position="4596"/>
    </location>
</feature>
<dbReference type="CDD" id="cd19540">
    <property type="entry name" value="LCL_NRPS-like"/>
    <property type="match status" value="4"/>
</dbReference>
<dbReference type="NCBIfam" id="TIGR01733">
    <property type="entry name" value="AA-adenyl-dom"/>
    <property type="match status" value="4"/>
</dbReference>